<gene>
    <name evidence="2" type="ORF">J4415_03425</name>
</gene>
<dbReference type="Proteomes" id="UP000677687">
    <property type="component" value="Unassembled WGS sequence"/>
</dbReference>
<proteinExistence type="predicted"/>
<dbReference type="Gene3D" id="3.40.50.1010">
    <property type="entry name" value="5'-nuclease"/>
    <property type="match status" value="1"/>
</dbReference>
<evidence type="ECO:0000313" key="3">
    <source>
        <dbReference type="Proteomes" id="UP000677687"/>
    </source>
</evidence>
<accession>A0A8T4KTF1</accession>
<evidence type="ECO:0000259" key="1">
    <source>
        <dbReference type="Pfam" id="PF01850"/>
    </source>
</evidence>
<dbReference type="EMBL" id="JAGVWD010000051">
    <property type="protein sequence ID" value="MBS3057651.1"/>
    <property type="molecule type" value="Genomic_DNA"/>
</dbReference>
<reference evidence="2" key="2">
    <citation type="submission" date="2021-05" db="EMBL/GenBank/DDBJ databases">
        <title>Protein family content uncovers lineage relationships and bacterial pathway maintenance mechanisms in DPANN archaea.</title>
        <authorList>
            <person name="Castelle C.J."/>
            <person name="Meheust R."/>
            <person name="Jaffe A.L."/>
            <person name="Seitz K."/>
            <person name="Gong X."/>
            <person name="Baker B.J."/>
            <person name="Banfield J.F."/>
        </authorList>
    </citation>
    <scope>NUCLEOTIDE SEQUENCE</scope>
    <source>
        <strain evidence="2">RIFCSPHIGHO2_01_FULL_AR10_44_11</strain>
    </source>
</reference>
<dbReference type="Pfam" id="PF01850">
    <property type="entry name" value="PIN"/>
    <property type="match status" value="1"/>
</dbReference>
<sequence>MSILLDSFAFMEIFKGSALGKKFLGIMHGKRLFTAITCLFEVYYRTIDLYGFEKADEYFKYIEQNCKVVNLDNETVREAGELKAKEKLHALDALMLACARLNSLAVLSGDAHLKGKKNVIYLE</sequence>
<evidence type="ECO:0000313" key="2">
    <source>
        <dbReference type="EMBL" id="MBS3057651.1"/>
    </source>
</evidence>
<feature type="domain" description="PIN" evidence="1">
    <location>
        <begin position="3"/>
        <end position="114"/>
    </location>
</feature>
<organism evidence="2 3">
    <name type="scientific">Candidatus Iainarchaeum sp</name>
    <dbReference type="NCBI Taxonomy" id="3101447"/>
    <lineage>
        <taxon>Archaea</taxon>
        <taxon>Candidatus Iainarchaeota</taxon>
        <taxon>Candidatus Iainarchaeia</taxon>
        <taxon>Candidatus Iainarchaeales</taxon>
        <taxon>Candidatus Iainarchaeaceae</taxon>
        <taxon>Candidatus Iainarchaeum</taxon>
    </lineage>
</organism>
<dbReference type="SUPFAM" id="SSF88723">
    <property type="entry name" value="PIN domain-like"/>
    <property type="match status" value="1"/>
</dbReference>
<reference evidence="2" key="1">
    <citation type="submission" date="2021-03" db="EMBL/GenBank/DDBJ databases">
        <authorList>
            <person name="Jaffe A."/>
        </authorList>
    </citation>
    <scope>NUCLEOTIDE SEQUENCE</scope>
    <source>
        <strain evidence="2">RIFCSPHIGHO2_01_FULL_AR10_44_11</strain>
    </source>
</reference>
<protein>
    <submittedName>
        <fullName evidence="2">PIN domain-containing protein</fullName>
    </submittedName>
</protein>
<comment type="caution">
    <text evidence="2">The sequence shown here is derived from an EMBL/GenBank/DDBJ whole genome shotgun (WGS) entry which is preliminary data.</text>
</comment>
<dbReference type="AlphaFoldDB" id="A0A8T4KTF1"/>
<name>A0A8T4KTF1_9ARCH</name>
<dbReference type="InterPro" id="IPR002716">
    <property type="entry name" value="PIN_dom"/>
</dbReference>
<dbReference type="InterPro" id="IPR029060">
    <property type="entry name" value="PIN-like_dom_sf"/>
</dbReference>